<evidence type="ECO:0000313" key="2">
    <source>
        <dbReference type="EMBL" id="MBS4241686.1"/>
    </source>
</evidence>
<dbReference type="AlphaFoldDB" id="A0A2G4R254"/>
<evidence type="ECO:0000313" key="3">
    <source>
        <dbReference type="EMBL" id="PHY89895.1"/>
    </source>
</evidence>
<feature type="region of interest" description="Disordered" evidence="1">
    <location>
        <begin position="98"/>
        <end position="139"/>
    </location>
</feature>
<reference evidence="4" key="2">
    <citation type="submission" date="2015-06" db="EMBL/GenBank/DDBJ databases">
        <authorList>
            <person name="Parisi A."/>
            <person name="Chiara M."/>
            <person name="Florio D."/>
            <person name="Miccolupo A."/>
            <person name="Manzari C."/>
            <person name="Mion D."/>
            <person name="Caruso M."/>
            <person name="D'erchia A.M."/>
            <person name="Zanoni R."/>
        </authorList>
    </citation>
    <scope>NUCLEOTIDE SEQUENCE [LARGE SCALE GENOMIC DNA]</scope>
    <source>
        <strain evidence="4">73/13</strain>
    </source>
</reference>
<evidence type="ECO:0000256" key="1">
    <source>
        <dbReference type="SAM" id="MobiDB-lite"/>
    </source>
</evidence>
<name>A0A2G4R254_9BACT</name>
<dbReference type="Proteomes" id="UP000237472">
    <property type="component" value="Unassembled WGS sequence"/>
</dbReference>
<reference evidence="3" key="1">
    <citation type="submission" date="2015-06" db="EMBL/GenBank/DDBJ databases">
        <authorList>
            <person name="Hoefler B.C."/>
            <person name="Straight P.D."/>
        </authorList>
    </citation>
    <scope>NUCLEOTIDE SEQUENCE [LARGE SCALE GENOMIC DNA]</scope>
    <source>
        <strain evidence="3">73/13</strain>
    </source>
</reference>
<accession>A0A2G4R254</accession>
<keyword evidence="5" id="KW-1185">Reference proteome</keyword>
<feature type="region of interest" description="Disordered" evidence="1">
    <location>
        <begin position="45"/>
        <end position="85"/>
    </location>
</feature>
<evidence type="ECO:0000313" key="5">
    <source>
        <dbReference type="Proteomes" id="UP000811399"/>
    </source>
</evidence>
<organism evidence="3 4">
    <name type="scientific">Campylobacter vulpis</name>
    <dbReference type="NCBI Taxonomy" id="1655500"/>
    <lineage>
        <taxon>Bacteria</taxon>
        <taxon>Pseudomonadati</taxon>
        <taxon>Campylobacterota</taxon>
        <taxon>Epsilonproteobacteria</taxon>
        <taxon>Campylobacterales</taxon>
        <taxon>Campylobacteraceae</taxon>
        <taxon>Campylobacter</taxon>
    </lineage>
</organism>
<reference evidence="2 5" key="4">
    <citation type="journal article" date="2021" name="Syst. Appl. Microbiol.">
        <title>nCampylobacter vulpis sp. nov. isolated from wild red foxes.</title>
        <authorList>
            <person name="Parisi A."/>
            <person name="Chiara M."/>
            <person name="Caffara M."/>
            <person name="Mion D."/>
            <person name="Miller W.G."/>
            <person name="Caruso M."/>
            <person name="Manzari C."/>
            <person name="Florio D."/>
            <person name="Capozzi L."/>
            <person name="D'Erchia A.M."/>
            <person name="Manzulli V."/>
            <person name="Zanoni R.G."/>
        </authorList>
    </citation>
    <scope>NUCLEOTIDE SEQUENCE [LARGE SCALE GENOMIC DNA]</scope>
    <source>
        <strain evidence="2 5">52/13</strain>
    </source>
</reference>
<gene>
    <name evidence="3" type="ORF">AA994_06620</name>
    <name evidence="2" type="ORF">CVU5213_08165</name>
</gene>
<protein>
    <submittedName>
        <fullName evidence="3">Uncharacterized protein</fullName>
    </submittedName>
</protein>
<evidence type="ECO:0000313" key="4">
    <source>
        <dbReference type="Proteomes" id="UP000237472"/>
    </source>
</evidence>
<dbReference type="Proteomes" id="UP000811399">
    <property type="component" value="Unassembled WGS sequence"/>
</dbReference>
<proteinExistence type="predicted"/>
<feature type="compositionally biased region" description="Basic and acidic residues" evidence="1">
    <location>
        <begin position="99"/>
        <end position="139"/>
    </location>
</feature>
<reference evidence="2" key="3">
    <citation type="submission" date="2019-07" db="EMBL/GenBank/DDBJ databases">
        <authorList>
            <person name="Miller W.G."/>
        </authorList>
    </citation>
    <scope>NUCLEOTIDE SEQUENCE</scope>
    <source>
        <strain evidence="2">52/13</strain>
    </source>
</reference>
<dbReference type="EMBL" id="VJYU01000039">
    <property type="protein sequence ID" value="MBS4241686.1"/>
    <property type="molecule type" value="Genomic_DNA"/>
</dbReference>
<dbReference type="RefSeq" id="WP_099462194.1">
    <property type="nucleotide sequence ID" value="NZ_LDWY01000081.1"/>
</dbReference>
<feature type="compositionally biased region" description="Basic and acidic residues" evidence="1">
    <location>
        <begin position="45"/>
        <end position="61"/>
    </location>
</feature>
<sequence length="139" mass="15972">MKNNSHNIKVELSLNEEGHIVPNFPEGFKYNQAMKQVQTFKMKGETKKIAYSEQSPKKSLEAYKTGQKGGSPSIRTTGMHEEIKKSLEQGNKVIVEIASVEKGKTPKEQANEELKKYKETNGKYPDWNKQKNKDKWNKK</sequence>
<comment type="caution">
    <text evidence="3">The sequence shown here is derived from an EMBL/GenBank/DDBJ whole genome shotgun (WGS) entry which is preliminary data.</text>
</comment>
<dbReference type="EMBL" id="LDWY01000081">
    <property type="protein sequence ID" value="PHY89895.1"/>
    <property type="molecule type" value="Genomic_DNA"/>
</dbReference>